<evidence type="ECO:0000313" key="2">
    <source>
        <dbReference type="Proteomes" id="UP000694561"/>
    </source>
</evidence>
<proteinExistence type="predicted"/>
<sequence length="118" mass="14439">MMKLWLPTGPLPNHTNPNRLIPSNTLYARHLNCFFISRTYLSRRKLQLSHPIPTRKWSLHILHLPLRPHRTWPILQFLYIPRNMKYQRTSTTNSYSHRIRRLYPTLRTDIILRRNCYH</sequence>
<dbReference type="Proteomes" id="UP000694561">
    <property type="component" value="Unplaced"/>
</dbReference>
<name>A0A8C6AHV9_MONMO</name>
<reference evidence="1" key="1">
    <citation type="submission" date="2025-05" db="UniProtKB">
        <authorList>
            <consortium name="Ensembl"/>
        </authorList>
    </citation>
    <scope>IDENTIFICATION</scope>
</reference>
<organism evidence="1 2">
    <name type="scientific">Monodon monoceros</name>
    <name type="common">Narwhal</name>
    <name type="synonym">Ceratodon monodon</name>
    <dbReference type="NCBI Taxonomy" id="40151"/>
    <lineage>
        <taxon>Eukaryota</taxon>
        <taxon>Metazoa</taxon>
        <taxon>Chordata</taxon>
        <taxon>Craniata</taxon>
        <taxon>Vertebrata</taxon>
        <taxon>Euteleostomi</taxon>
        <taxon>Mammalia</taxon>
        <taxon>Eutheria</taxon>
        <taxon>Laurasiatheria</taxon>
        <taxon>Artiodactyla</taxon>
        <taxon>Whippomorpha</taxon>
        <taxon>Cetacea</taxon>
        <taxon>Odontoceti</taxon>
        <taxon>Monodontidae</taxon>
        <taxon>Monodon</taxon>
    </lineage>
</organism>
<dbReference type="Ensembl" id="ENSMMNT00015009656.1">
    <property type="protein sequence ID" value="ENSMMNP00015008838.1"/>
    <property type="gene ID" value="ENSMMNG00015006579.1"/>
</dbReference>
<evidence type="ECO:0000313" key="1">
    <source>
        <dbReference type="Ensembl" id="ENSMMNP00015001274.1"/>
    </source>
</evidence>
<protein>
    <submittedName>
        <fullName evidence="1">Uncharacterized protein</fullName>
    </submittedName>
</protein>
<dbReference type="AlphaFoldDB" id="A0A8C6AHV9"/>
<dbReference type="GeneTree" id="ENSGT01150000287026"/>
<dbReference type="Ensembl" id="ENSMMNT00015001416.1">
    <property type="protein sequence ID" value="ENSMMNP00015001274.1"/>
    <property type="gene ID" value="ENSMMNG00015001015.1"/>
</dbReference>
<accession>A0A8C6AHV9</accession>
<keyword evidence="2" id="KW-1185">Reference proteome</keyword>